<protein>
    <submittedName>
        <fullName evidence="1">Uncharacterized protein</fullName>
    </submittedName>
</protein>
<proteinExistence type="predicted"/>
<name>J9FSG2_9ZZZZ</name>
<comment type="caution">
    <text evidence="1">The sequence shown here is derived from an EMBL/GenBank/DDBJ whole genome shotgun (WGS) entry which is preliminary data.</text>
</comment>
<dbReference type="AlphaFoldDB" id="J9FSG2"/>
<sequence length="79" mass="9104">MIDRKAEVLPKNTGRRTFTESIDTEHCSLAGEVLVPEIGLRSFDRKNRNAFRENGTTVFTILFVKKIRTGHRYHTSLNI</sequence>
<organism evidence="1">
    <name type="scientific">gut metagenome</name>
    <dbReference type="NCBI Taxonomy" id="749906"/>
    <lineage>
        <taxon>unclassified sequences</taxon>
        <taxon>metagenomes</taxon>
        <taxon>organismal metagenomes</taxon>
    </lineage>
</organism>
<reference evidence="1" key="1">
    <citation type="journal article" date="2012" name="PLoS ONE">
        <title>Gene sets for utilization of primary and secondary nutrition supplies in the distal gut of endangered iberian lynx.</title>
        <authorList>
            <person name="Alcaide M."/>
            <person name="Messina E."/>
            <person name="Richter M."/>
            <person name="Bargiela R."/>
            <person name="Peplies J."/>
            <person name="Huws S.A."/>
            <person name="Newbold C.J."/>
            <person name="Golyshin P.N."/>
            <person name="Simon M.A."/>
            <person name="Lopez G."/>
            <person name="Yakimov M.M."/>
            <person name="Ferrer M."/>
        </authorList>
    </citation>
    <scope>NUCLEOTIDE SEQUENCE</scope>
</reference>
<evidence type="ECO:0000313" key="1">
    <source>
        <dbReference type="EMBL" id="EJW97896.1"/>
    </source>
</evidence>
<dbReference type="EMBL" id="AMCI01004529">
    <property type="protein sequence ID" value="EJW97896.1"/>
    <property type="molecule type" value="Genomic_DNA"/>
</dbReference>
<gene>
    <name evidence="1" type="ORF">EVA_13998</name>
</gene>
<accession>J9FSG2</accession>